<dbReference type="InterPro" id="IPR016867">
    <property type="entry name" value="GcvR"/>
</dbReference>
<dbReference type="InterPro" id="IPR002912">
    <property type="entry name" value="ACT_dom"/>
</dbReference>
<dbReference type="InterPro" id="IPR045865">
    <property type="entry name" value="ACT-like_dom_sf"/>
</dbReference>
<feature type="domain" description="ACT" evidence="1">
    <location>
        <begin position="121"/>
        <end position="206"/>
    </location>
</feature>
<dbReference type="PIRSF" id="PIRSF028103">
    <property type="entry name" value="GcvR"/>
    <property type="match status" value="1"/>
</dbReference>
<evidence type="ECO:0000313" key="2">
    <source>
        <dbReference type="EMBL" id="CAJ1932051.1"/>
    </source>
</evidence>
<dbReference type="Proteomes" id="UP001295423">
    <property type="component" value="Unassembled WGS sequence"/>
</dbReference>
<evidence type="ECO:0000259" key="1">
    <source>
        <dbReference type="PROSITE" id="PS51671"/>
    </source>
</evidence>
<dbReference type="GO" id="GO:0006355">
    <property type="term" value="P:regulation of DNA-templated transcription"/>
    <property type="evidence" value="ECO:0007669"/>
    <property type="project" value="InterPro"/>
</dbReference>
<keyword evidence="3" id="KW-1185">Reference proteome</keyword>
<dbReference type="PANTHER" id="PTHR34875">
    <property type="entry name" value="UPF0237 PROTEIN MJ1558"/>
    <property type="match status" value="1"/>
</dbReference>
<dbReference type="InterPro" id="IPR050990">
    <property type="entry name" value="UPF0237/GcvR_regulator"/>
</dbReference>
<comment type="caution">
    <text evidence="2">The sequence shown here is derived from an EMBL/GenBank/DDBJ whole genome shotgun (WGS) entry which is preliminary data.</text>
</comment>
<dbReference type="SUPFAM" id="SSF55021">
    <property type="entry name" value="ACT-like"/>
    <property type="match status" value="2"/>
</dbReference>
<protein>
    <recommendedName>
        <fullName evidence="1">ACT domain-containing protein</fullName>
    </recommendedName>
</protein>
<dbReference type="AlphaFoldDB" id="A0AAD2CF68"/>
<dbReference type="PANTHER" id="PTHR34875:SF6">
    <property type="entry name" value="UPF0237 PROTEIN MJ1558"/>
    <property type="match status" value="1"/>
</dbReference>
<gene>
    <name evidence="2" type="ORF">CYCCA115_LOCUS2666</name>
</gene>
<dbReference type="PROSITE" id="PS51671">
    <property type="entry name" value="ACT"/>
    <property type="match status" value="1"/>
</dbReference>
<evidence type="ECO:0000313" key="3">
    <source>
        <dbReference type="Proteomes" id="UP001295423"/>
    </source>
</evidence>
<name>A0AAD2CF68_9STRA</name>
<sequence>MMLSALRRSALCKPASFSPTQLRLMSTKNLIINAVGSDRTGIVSDMTKHVTDAGGNVGESKAARLGKYFSLMMVVNIPEEHVSKLNAQLETMHDLNATVFETAEDDVVISTVNSAIAYSGSFTLEGADNPGIVHKVTSILAKNGLSIDKMETSDSLAPGGSTVLFEMHGIAHAYEPLAAGFDLESIKQELLDLGDAMNCDISMDDL</sequence>
<dbReference type="Gene3D" id="3.30.70.260">
    <property type="match status" value="2"/>
</dbReference>
<dbReference type="Pfam" id="PF13740">
    <property type="entry name" value="ACT_6"/>
    <property type="match status" value="1"/>
</dbReference>
<accession>A0AAD2CF68</accession>
<organism evidence="2 3">
    <name type="scientific">Cylindrotheca closterium</name>
    <dbReference type="NCBI Taxonomy" id="2856"/>
    <lineage>
        <taxon>Eukaryota</taxon>
        <taxon>Sar</taxon>
        <taxon>Stramenopiles</taxon>
        <taxon>Ochrophyta</taxon>
        <taxon>Bacillariophyta</taxon>
        <taxon>Bacillariophyceae</taxon>
        <taxon>Bacillariophycidae</taxon>
        <taxon>Bacillariales</taxon>
        <taxon>Bacillariaceae</taxon>
        <taxon>Cylindrotheca</taxon>
    </lineage>
</organism>
<reference evidence="2" key="1">
    <citation type="submission" date="2023-08" db="EMBL/GenBank/DDBJ databases">
        <authorList>
            <person name="Audoor S."/>
            <person name="Bilcke G."/>
        </authorList>
    </citation>
    <scope>NUCLEOTIDE SEQUENCE</scope>
</reference>
<proteinExistence type="predicted"/>
<dbReference type="EMBL" id="CAKOGP040000202">
    <property type="protein sequence ID" value="CAJ1932051.1"/>
    <property type="molecule type" value="Genomic_DNA"/>
</dbReference>